<dbReference type="Pfam" id="PF04307">
    <property type="entry name" value="YdjM"/>
    <property type="match status" value="1"/>
</dbReference>
<dbReference type="RefSeq" id="WP_379750381.1">
    <property type="nucleotide sequence ID" value="NZ_JBHTCP010000047.1"/>
</dbReference>
<keyword evidence="1" id="KW-0472">Membrane</keyword>
<evidence type="ECO:0000313" key="3">
    <source>
        <dbReference type="Proteomes" id="UP001596549"/>
    </source>
</evidence>
<evidence type="ECO:0000313" key="2">
    <source>
        <dbReference type="EMBL" id="MFC7372815.1"/>
    </source>
</evidence>
<dbReference type="EMBL" id="JBHTCP010000047">
    <property type="protein sequence ID" value="MFC7372815.1"/>
    <property type="molecule type" value="Genomic_DNA"/>
</dbReference>
<proteinExistence type="predicted"/>
<feature type="transmembrane region" description="Helical" evidence="1">
    <location>
        <begin position="160"/>
        <end position="183"/>
    </location>
</feature>
<evidence type="ECO:0000256" key="1">
    <source>
        <dbReference type="SAM" id="Phobius"/>
    </source>
</evidence>
<keyword evidence="3" id="KW-1185">Reference proteome</keyword>
<dbReference type="PANTHER" id="PTHR40031:SF1">
    <property type="entry name" value="MEMBRANE-BOUND METAL-DEPENDENT HYDROLASE"/>
    <property type="match status" value="1"/>
</dbReference>
<feature type="transmembrane region" description="Helical" evidence="1">
    <location>
        <begin position="126"/>
        <end position="148"/>
    </location>
</feature>
<reference evidence="3" key="1">
    <citation type="journal article" date="2019" name="Int. J. Syst. Evol. Microbiol.">
        <title>The Global Catalogue of Microorganisms (GCM) 10K type strain sequencing project: providing services to taxonomists for standard genome sequencing and annotation.</title>
        <authorList>
            <consortium name="The Broad Institute Genomics Platform"/>
            <consortium name="The Broad Institute Genome Sequencing Center for Infectious Disease"/>
            <person name="Wu L."/>
            <person name="Ma J."/>
        </authorList>
    </citation>
    <scope>NUCLEOTIDE SEQUENCE [LARGE SCALE GENOMIC DNA]</scope>
    <source>
        <strain evidence="3">NBRC 106396</strain>
    </source>
</reference>
<sequence length="292" mass="34174">MDTITHTLFGLTLYGAIDKKDMSPQVKKSLFAATLVGSQIPDIDVIVNVTEYGRVMQQMWHRGLTHSIFLVPVWSFLLYYLARWIWKADDKRIFWWSMLAVFIHNTSDSFNTWGTGYLEPFSDSRITFGVIPIVDFVFWFIMIAAFIVTRKIPLEKRYKAFRIAWLVMLLHVVIQSVQGYVLYEDAKKKYDEVELVAGFVPTQFQVIGKQDDTVDILKDSIFIEPQKQVTLKSKEEADLAPLFKEKPEAKTLYDWSPFVVVVEEKDKLGIYDPRFYRNGESFLYEYIEKQPK</sequence>
<dbReference type="InterPro" id="IPR007404">
    <property type="entry name" value="YdjM-like"/>
</dbReference>
<dbReference type="Proteomes" id="UP001596549">
    <property type="component" value="Unassembled WGS sequence"/>
</dbReference>
<dbReference type="GO" id="GO:0016787">
    <property type="term" value="F:hydrolase activity"/>
    <property type="evidence" value="ECO:0007669"/>
    <property type="project" value="UniProtKB-KW"/>
</dbReference>
<protein>
    <submittedName>
        <fullName evidence="2">Metal-dependent hydrolase</fullName>
    </submittedName>
</protein>
<dbReference type="InterPro" id="IPR053170">
    <property type="entry name" value="Transcription_regulator"/>
</dbReference>
<keyword evidence="1" id="KW-1133">Transmembrane helix</keyword>
<organism evidence="2 3">
    <name type="scientific">Fictibacillus iocasae</name>
    <dbReference type="NCBI Taxonomy" id="2715437"/>
    <lineage>
        <taxon>Bacteria</taxon>
        <taxon>Bacillati</taxon>
        <taxon>Bacillota</taxon>
        <taxon>Bacilli</taxon>
        <taxon>Bacillales</taxon>
        <taxon>Fictibacillaceae</taxon>
        <taxon>Fictibacillus</taxon>
    </lineage>
</organism>
<feature type="transmembrane region" description="Helical" evidence="1">
    <location>
        <begin position="63"/>
        <end position="81"/>
    </location>
</feature>
<name>A0ABW2NSS9_9BACL</name>
<keyword evidence="2" id="KW-0378">Hydrolase</keyword>
<keyword evidence="1" id="KW-0812">Transmembrane</keyword>
<comment type="caution">
    <text evidence="2">The sequence shown here is derived from an EMBL/GenBank/DDBJ whole genome shotgun (WGS) entry which is preliminary data.</text>
</comment>
<dbReference type="PANTHER" id="PTHR40031">
    <property type="entry name" value="HYPOTHETICAL MEMBRANE SPANNING PROTEIN"/>
    <property type="match status" value="1"/>
</dbReference>
<accession>A0ABW2NSS9</accession>
<gene>
    <name evidence="2" type="ORF">ACFQPF_14195</name>
</gene>